<dbReference type="Proteomes" id="UP000694393">
    <property type="component" value="Unplaced"/>
</dbReference>
<dbReference type="InterPro" id="IPR036179">
    <property type="entry name" value="Ig-like_dom_sf"/>
</dbReference>
<reference evidence="3" key="2">
    <citation type="submission" date="2025-09" db="UniProtKB">
        <authorList>
            <consortium name="Ensembl"/>
        </authorList>
    </citation>
    <scope>IDENTIFICATION</scope>
</reference>
<protein>
    <recommendedName>
        <fullName evidence="2">Ig-like domain-containing protein</fullName>
    </recommendedName>
</protein>
<evidence type="ECO:0000256" key="1">
    <source>
        <dbReference type="SAM" id="Phobius"/>
    </source>
</evidence>
<feature type="domain" description="Ig-like" evidence="2">
    <location>
        <begin position="38"/>
        <end position="138"/>
    </location>
</feature>
<evidence type="ECO:0000313" key="4">
    <source>
        <dbReference type="Proteomes" id="UP000694393"/>
    </source>
</evidence>
<keyword evidence="1" id="KW-0472">Membrane</keyword>
<dbReference type="InterPro" id="IPR007110">
    <property type="entry name" value="Ig-like_dom"/>
</dbReference>
<dbReference type="PANTHER" id="PTHR39220:SF1">
    <property type="entry name" value="TRANSMEMBRANE PROTEIN PVRIG"/>
    <property type="match status" value="1"/>
</dbReference>
<dbReference type="InterPro" id="IPR034452">
    <property type="entry name" value="TM_PVRIG"/>
</dbReference>
<keyword evidence="1" id="KW-0812">Transmembrane</keyword>
<proteinExistence type="predicted"/>
<keyword evidence="1" id="KW-1133">Transmembrane helix</keyword>
<dbReference type="PROSITE" id="PS50835">
    <property type="entry name" value="IG_LIKE"/>
    <property type="match status" value="1"/>
</dbReference>
<dbReference type="InterPro" id="IPR013783">
    <property type="entry name" value="Ig-like_fold"/>
</dbReference>
<feature type="transmembrane region" description="Helical" evidence="1">
    <location>
        <begin position="173"/>
        <end position="196"/>
    </location>
</feature>
<keyword evidence="4" id="KW-1185">Reference proteome</keyword>
<dbReference type="Pfam" id="PF25456">
    <property type="entry name" value="Ig_PVRIG"/>
    <property type="match status" value="1"/>
</dbReference>
<reference evidence="3" key="1">
    <citation type="submission" date="2025-08" db="UniProtKB">
        <authorList>
            <consortium name="Ensembl"/>
        </authorList>
    </citation>
    <scope>IDENTIFICATION</scope>
</reference>
<name>A0A8C8RWC9_9SAUR</name>
<dbReference type="GO" id="GO:0050860">
    <property type="term" value="P:negative regulation of T cell receptor signaling pathway"/>
    <property type="evidence" value="ECO:0007669"/>
    <property type="project" value="InterPro"/>
</dbReference>
<dbReference type="Ensembl" id="ENSPCET00000011851.1">
    <property type="protein sequence ID" value="ENSPCEP00000011476.1"/>
    <property type="gene ID" value="ENSPCEG00000009060.1"/>
</dbReference>
<organism evidence="3 4">
    <name type="scientific">Pelusios castaneus</name>
    <name type="common">West African mud turtle</name>
    <dbReference type="NCBI Taxonomy" id="367368"/>
    <lineage>
        <taxon>Eukaryota</taxon>
        <taxon>Metazoa</taxon>
        <taxon>Chordata</taxon>
        <taxon>Craniata</taxon>
        <taxon>Vertebrata</taxon>
        <taxon>Euteleostomi</taxon>
        <taxon>Archelosauria</taxon>
        <taxon>Testudinata</taxon>
        <taxon>Testudines</taxon>
        <taxon>Pleurodira</taxon>
        <taxon>Pelomedusidae</taxon>
        <taxon>Pelusios</taxon>
    </lineage>
</organism>
<dbReference type="InterPro" id="IPR057367">
    <property type="entry name" value="Ig_PVRIG"/>
</dbReference>
<dbReference type="GO" id="GO:0038023">
    <property type="term" value="F:signaling receptor activity"/>
    <property type="evidence" value="ECO:0007669"/>
    <property type="project" value="InterPro"/>
</dbReference>
<sequence length="272" mass="28494">HGWAQQVPAHRPSPEPLGLLERQGDQELWAGGCLTASPFSLLGTSKAGLKIWAEDSIALGSPLHLHCAILGQELITQVIWWRAGQNQSHEDLAVIHPMYGTHMAPALQGHLQVTNISEGHTGLTVPSLDPLDNGTCYCCKFSTFPSGVSEQCLELLIPEPALEPPQTALRTEVLGTLGIGAFFLLGSIVVLGHLLWERGQNTPALGRAGSQVPSLALGRLAGYSRRGSGLGARAPGFTAGSGVGVGGWWVTAGDWGPRTPLLSLGGDGCLVG</sequence>
<evidence type="ECO:0000313" key="3">
    <source>
        <dbReference type="Ensembl" id="ENSPCEP00000011476.1"/>
    </source>
</evidence>
<dbReference type="GO" id="GO:0005886">
    <property type="term" value="C:plasma membrane"/>
    <property type="evidence" value="ECO:0007669"/>
    <property type="project" value="TreeGrafter"/>
</dbReference>
<dbReference type="AlphaFoldDB" id="A0A8C8RWC9"/>
<dbReference type="Gene3D" id="2.60.40.10">
    <property type="entry name" value="Immunoglobulins"/>
    <property type="match status" value="1"/>
</dbReference>
<evidence type="ECO:0000259" key="2">
    <source>
        <dbReference type="PROSITE" id="PS50835"/>
    </source>
</evidence>
<accession>A0A8C8RWC9</accession>
<dbReference type="SUPFAM" id="SSF48726">
    <property type="entry name" value="Immunoglobulin"/>
    <property type="match status" value="1"/>
</dbReference>
<dbReference type="PANTHER" id="PTHR39220">
    <property type="entry name" value="TRANSMEMBRANE PROTEIN PVRIG"/>
    <property type="match status" value="1"/>
</dbReference>